<dbReference type="Proteomes" id="UP000598032">
    <property type="component" value="Unassembled WGS sequence"/>
</dbReference>
<dbReference type="RefSeq" id="WP_201642147.1">
    <property type="nucleotide sequence ID" value="NZ_CAJHCP010000004.1"/>
</dbReference>
<evidence type="ECO:0000313" key="2">
    <source>
        <dbReference type="Proteomes" id="UP000598032"/>
    </source>
</evidence>
<accession>A0ABN7HQU2</accession>
<organism evidence="1 2">
    <name type="scientific">Paraburkholderia metrosideri</name>
    <dbReference type="NCBI Taxonomy" id="580937"/>
    <lineage>
        <taxon>Bacteria</taxon>
        <taxon>Pseudomonadati</taxon>
        <taxon>Pseudomonadota</taxon>
        <taxon>Betaproteobacteria</taxon>
        <taxon>Burkholderiales</taxon>
        <taxon>Burkholderiaceae</taxon>
        <taxon>Paraburkholderia</taxon>
    </lineage>
</organism>
<comment type="caution">
    <text evidence="1">The sequence shown here is derived from an EMBL/GenBank/DDBJ whole genome shotgun (WGS) entry which is preliminary data.</text>
</comment>
<name>A0ABN7HQU2_9BURK</name>
<gene>
    <name evidence="1" type="ORF">LMG28140_02047</name>
</gene>
<evidence type="ECO:0000313" key="1">
    <source>
        <dbReference type="EMBL" id="CAD6528108.1"/>
    </source>
</evidence>
<proteinExistence type="predicted"/>
<reference evidence="1 2" key="1">
    <citation type="submission" date="2020-10" db="EMBL/GenBank/DDBJ databases">
        <authorList>
            <person name="Peeters C."/>
        </authorList>
    </citation>
    <scope>NUCLEOTIDE SEQUENCE [LARGE SCALE GENOMIC DNA]</scope>
    <source>
        <strain evidence="1 2">LMG 28140</strain>
    </source>
</reference>
<sequence>MLTDYRGWTIDATPDFFFGRYFARARIVQAFAEDREEPQMHIERDIEWFERKDDAIDRAIRWAISWIDARLDNTDLHRPVSVDRPTQRQGVLMADDLTSLSD</sequence>
<protein>
    <submittedName>
        <fullName evidence="1">Uncharacterized protein</fullName>
    </submittedName>
</protein>
<keyword evidence="2" id="KW-1185">Reference proteome</keyword>
<dbReference type="EMBL" id="CAJHCP010000004">
    <property type="protein sequence ID" value="CAD6528108.1"/>
    <property type="molecule type" value="Genomic_DNA"/>
</dbReference>